<proteinExistence type="predicted"/>
<dbReference type="AlphaFoldDB" id="A0A645AXM9"/>
<protein>
    <submittedName>
        <fullName evidence="1">Uncharacterized protein</fullName>
    </submittedName>
</protein>
<gene>
    <name evidence="1" type="ORF">SDC9_104683</name>
</gene>
<comment type="caution">
    <text evidence="1">The sequence shown here is derived from an EMBL/GenBank/DDBJ whole genome shotgun (WGS) entry which is preliminary data.</text>
</comment>
<accession>A0A645AXM9</accession>
<dbReference type="EMBL" id="VSSQ01016482">
    <property type="protein sequence ID" value="MPM57859.1"/>
    <property type="molecule type" value="Genomic_DNA"/>
</dbReference>
<evidence type="ECO:0000313" key="1">
    <source>
        <dbReference type="EMBL" id="MPM57859.1"/>
    </source>
</evidence>
<reference evidence="1" key="1">
    <citation type="submission" date="2019-08" db="EMBL/GenBank/DDBJ databases">
        <authorList>
            <person name="Kucharzyk K."/>
            <person name="Murdoch R.W."/>
            <person name="Higgins S."/>
            <person name="Loffler F."/>
        </authorList>
    </citation>
    <scope>NUCLEOTIDE SEQUENCE</scope>
</reference>
<organism evidence="1">
    <name type="scientific">bioreactor metagenome</name>
    <dbReference type="NCBI Taxonomy" id="1076179"/>
    <lineage>
        <taxon>unclassified sequences</taxon>
        <taxon>metagenomes</taxon>
        <taxon>ecological metagenomes</taxon>
    </lineage>
</organism>
<sequence>MRQRVLADEESIAPVAQSEHAFLKHTGDRRVVEQCVTAPAHRLFEAAHLLAQQGKFLRGVIIEMPVVVDHGEHPRLLRKIAHVAQQYPKVRIFLARVGEGLLHPTGEGQQKPYFDQLLAGEQPVLLRRLKHEGDGYYLVYPRQFALITAISFNIQIERLTPLKLSHIKGRSDIPRDERPDLAAAAPRDQFRYLRNFETAISSFFYIHFVPAFYFSK</sequence>
<name>A0A645AXM9_9ZZZZ</name>